<dbReference type="GO" id="GO:0005829">
    <property type="term" value="C:cytosol"/>
    <property type="evidence" value="ECO:0007669"/>
    <property type="project" value="TreeGrafter"/>
</dbReference>
<dbReference type="InterPro" id="IPR005111">
    <property type="entry name" value="MoeA_C_domain_IV"/>
</dbReference>
<accession>A0A6J6IP07</accession>
<sequence>MIPLDEARRFVLDGCVRSRSESLPLFDALGCVTTATVSAEGPVPPFANTAMDGFAVRAEDTIDAPVALRIAGTVRAGMSGLDNPVGVGEAVRIMTGAPVPPGADAIVMVELTEAGADDETVTVLQMVPVGNHIRPAGDDVLTGDEVLRPGIVLTPGHLGLLATVGATHVDVVRRPRVGVISTGDELVDDGSPLQPGQIRDSNRLTIRALVAESGFEAVDLGLVRDDEQAIADALLAGVETCDALVTTGGVSMGDFDFVKVVLDRIGDMRWMQIAIKPAKPLAFGTITRVSDGTKVPVFGLPGNPVSSMVSYELFCRPGLRKMAGFADAELDRPTVMAIADEPLKRKPDGKVHFARVRCWYDIDAGCYRVCSAGAQGSHHMAAMAAADALAELPDGPTIETGQAVRVRLLRP</sequence>
<keyword evidence="5" id="KW-0808">Transferase</keyword>
<dbReference type="FunFam" id="3.40.980.10:FF:000004">
    <property type="entry name" value="Molybdopterin molybdenumtransferase"/>
    <property type="match status" value="1"/>
</dbReference>
<dbReference type="NCBIfam" id="TIGR00177">
    <property type="entry name" value="molyb_syn"/>
    <property type="match status" value="1"/>
</dbReference>
<dbReference type="SUPFAM" id="SSF63882">
    <property type="entry name" value="MoeA N-terminal region -like"/>
    <property type="match status" value="1"/>
</dbReference>
<comment type="pathway">
    <text evidence="2">Cofactor biosynthesis; molybdopterin biosynthesis.</text>
</comment>
<evidence type="ECO:0000256" key="9">
    <source>
        <dbReference type="ARBA" id="ARBA00047317"/>
    </source>
</evidence>
<dbReference type="InterPro" id="IPR036425">
    <property type="entry name" value="MoaB/Mog-like_dom_sf"/>
</dbReference>
<dbReference type="InterPro" id="IPR001453">
    <property type="entry name" value="MoaB/Mog_dom"/>
</dbReference>
<organism evidence="11">
    <name type="scientific">freshwater metagenome</name>
    <dbReference type="NCBI Taxonomy" id="449393"/>
    <lineage>
        <taxon>unclassified sequences</taxon>
        <taxon>metagenomes</taxon>
        <taxon>ecological metagenomes</taxon>
    </lineage>
</organism>
<dbReference type="PANTHER" id="PTHR10192">
    <property type="entry name" value="MOLYBDOPTERIN BIOSYNTHESIS PROTEIN"/>
    <property type="match status" value="1"/>
</dbReference>
<proteinExistence type="predicted"/>
<evidence type="ECO:0000256" key="8">
    <source>
        <dbReference type="ARBA" id="ARBA00023150"/>
    </source>
</evidence>
<keyword evidence="4" id="KW-0500">Molybdenum</keyword>
<evidence type="ECO:0000256" key="3">
    <source>
        <dbReference type="ARBA" id="ARBA00013269"/>
    </source>
</evidence>
<dbReference type="GO" id="GO:0046872">
    <property type="term" value="F:metal ion binding"/>
    <property type="evidence" value="ECO:0007669"/>
    <property type="project" value="UniProtKB-KW"/>
</dbReference>
<dbReference type="AlphaFoldDB" id="A0A6J6IP07"/>
<evidence type="ECO:0000313" key="11">
    <source>
        <dbReference type="EMBL" id="CAB4626053.1"/>
    </source>
</evidence>
<evidence type="ECO:0000256" key="6">
    <source>
        <dbReference type="ARBA" id="ARBA00022723"/>
    </source>
</evidence>
<dbReference type="Gene3D" id="3.40.980.10">
    <property type="entry name" value="MoaB/Mog-like domain"/>
    <property type="match status" value="1"/>
</dbReference>
<dbReference type="UniPathway" id="UPA00344"/>
<dbReference type="Pfam" id="PF03453">
    <property type="entry name" value="MoeA_N"/>
    <property type="match status" value="1"/>
</dbReference>
<dbReference type="InterPro" id="IPR036135">
    <property type="entry name" value="MoeA_linker/N_sf"/>
</dbReference>
<dbReference type="Gene3D" id="3.90.105.10">
    <property type="entry name" value="Molybdopterin biosynthesis moea protein, domain 2"/>
    <property type="match status" value="1"/>
</dbReference>
<dbReference type="Gene3D" id="2.40.340.10">
    <property type="entry name" value="MoeA, C-terminal, domain IV"/>
    <property type="match status" value="1"/>
</dbReference>
<gene>
    <name evidence="11" type="ORF">UFOPK1835_02145</name>
</gene>
<dbReference type="InterPro" id="IPR036688">
    <property type="entry name" value="MoeA_C_domain_IV_sf"/>
</dbReference>
<dbReference type="PANTHER" id="PTHR10192:SF5">
    <property type="entry name" value="GEPHYRIN"/>
    <property type="match status" value="1"/>
</dbReference>
<dbReference type="GO" id="GO:0006777">
    <property type="term" value="P:Mo-molybdopterin cofactor biosynthetic process"/>
    <property type="evidence" value="ECO:0007669"/>
    <property type="project" value="UniProtKB-KW"/>
</dbReference>
<dbReference type="SMART" id="SM00852">
    <property type="entry name" value="MoCF_biosynth"/>
    <property type="match status" value="1"/>
</dbReference>
<evidence type="ECO:0000256" key="7">
    <source>
        <dbReference type="ARBA" id="ARBA00022842"/>
    </source>
</evidence>
<protein>
    <recommendedName>
        <fullName evidence="3">molybdopterin molybdotransferase</fullName>
        <ecNumber evidence="3">2.10.1.1</ecNumber>
    </recommendedName>
</protein>
<dbReference type="GO" id="GO:0061599">
    <property type="term" value="F:molybdopterin molybdotransferase activity"/>
    <property type="evidence" value="ECO:0007669"/>
    <property type="project" value="UniProtKB-EC"/>
</dbReference>
<comment type="cofactor">
    <cofactor evidence="1">
        <name>Mg(2+)</name>
        <dbReference type="ChEBI" id="CHEBI:18420"/>
    </cofactor>
</comment>
<dbReference type="EMBL" id="CAEZUP010000152">
    <property type="protein sequence ID" value="CAB4626053.1"/>
    <property type="molecule type" value="Genomic_DNA"/>
</dbReference>
<comment type="catalytic activity">
    <reaction evidence="9">
        <text>adenylyl-molybdopterin + molybdate = Mo-molybdopterin + AMP + H(+)</text>
        <dbReference type="Rhea" id="RHEA:35047"/>
        <dbReference type="ChEBI" id="CHEBI:15378"/>
        <dbReference type="ChEBI" id="CHEBI:36264"/>
        <dbReference type="ChEBI" id="CHEBI:62727"/>
        <dbReference type="ChEBI" id="CHEBI:71302"/>
        <dbReference type="ChEBI" id="CHEBI:456215"/>
        <dbReference type="EC" id="2.10.1.1"/>
    </reaction>
</comment>
<dbReference type="InterPro" id="IPR038987">
    <property type="entry name" value="MoeA-like"/>
</dbReference>
<keyword evidence="6" id="KW-0479">Metal-binding</keyword>
<dbReference type="EC" id="2.10.1.1" evidence="3"/>
<dbReference type="CDD" id="cd00887">
    <property type="entry name" value="MoeA"/>
    <property type="match status" value="1"/>
</dbReference>
<dbReference type="SUPFAM" id="SSF63867">
    <property type="entry name" value="MoeA C-terminal domain-like"/>
    <property type="match status" value="1"/>
</dbReference>
<keyword evidence="8" id="KW-0501">Molybdenum cofactor biosynthesis</keyword>
<feature type="domain" description="MoaB/Mog" evidence="10">
    <location>
        <begin position="178"/>
        <end position="321"/>
    </location>
</feature>
<name>A0A6J6IP07_9ZZZZ</name>
<evidence type="ECO:0000259" key="10">
    <source>
        <dbReference type="SMART" id="SM00852"/>
    </source>
</evidence>
<dbReference type="NCBIfam" id="NF045515">
    <property type="entry name" value="Glp_gephyrin"/>
    <property type="match status" value="1"/>
</dbReference>
<dbReference type="SUPFAM" id="SSF53218">
    <property type="entry name" value="Molybdenum cofactor biosynthesis proteins"/>
    <property type="match status" value="1"/>
</dbReference>
<dbReference type="Pfam" id="PF03454">
    <property type="entry name" value="MoeA_C"/>
    <property type="match status" value="1"/>
</dbReference>
<dbReference type="InterPro" id="IPR005110">
    <property type="entry name" value="MoeA_linker/N"/>
</dbReference>
<dbReference type="Pfam" id="PF00994">
    <property type="entry name" value="MoCF_biosynth"/>
    <property type="match status" value="1"/>
</dbReference>
<dbReference type="Gene3D" id="2.170.190.11">
    <property type="entry name" value="Molybdopterin biosynthesis moea protein, domain 3"/>
    <property type="match status" value="1"/>
</dbReference>
<evidence type="ECO:0000256" key="4">
    <source>
        <dbReference type="ARBA" id="ARBA00022505"/>
    </source>
</evidence>
<evidence type="ECO:0000256" key="5">
    <source>
        <dbReference type="ARBA" id="ARBA00022679"/>
    </source>
</evidence>
<keyword evidence="7" id="KW-0460">Magnesium</keyword>
<evidence type="ECO:0000256" key="1">
    <source>
        <dbReference type="ARBA" id="ARBA00001946"/>
    </source>
</evidence>
<evidence type="ECO:0000256" key="2">
    <source>
        <dbReference type="ARBA" id="ARBA00005046"/>
    </source>
</evidence>
<dbReference type="FunFam" id="2.170.190.11:FF:000001">
    <property type="entry name" value="Molybdopterin molybdenumtransferase"/>
    <property type="match status" value="1"/>
</dbReference>
<reference evidence="11" key="1">
    <citation type="submission" date="2020-05" db="EMBL/GenBank/DDBJ databases">
        <authorList>
            <person name="Chiriac C."/>
            <person name="Salcher M."/>
            <person name="Ghai R."/>
            <person name="Kavagutti S V."/>
        </authorList>
    </citation>
    <scope>NUCLEOTIDE SEQUENCE</scope>
</reference>